<keyword evidence="1" id="KW-1133">Transmembrane helix</keyword>
<evidence type="ECO:0000256" key="1">
    <source>
        <dbReference type="SAM" id="Phobius"/>
    </source>
</evidence>
<accession>A0A0M4FI47</accession>
<sequence length="79" mass="9007">MKQELRSALKKFLNKSVVSLLCFSGLSAPALSILLVEYYDFSFFYGCAIGFLCFLVSFIIVMKRPDNEKKKINAIERDS</sequence>
<keyword evidence="1" id="KW-0472">Membrane</keyword>
<protein>
    <submittedName>
        <fullName evidence="2">Uncharacterized protein</fullName>
    </submittedName>
</protein>
<evidence type="ECO:0000313" key="3">
    <source>
        <dbReference type="Proteomes" id="UP000067625"/>
    </source>
</evidence>
<keyword evidence="3" id="KW-1185">Reference proteome</keyword>
<name>A0A0M4FI47_9BACI</name>
<reference evidence="2 3" key="2">
    <citation type="journal article" date="2016" name="Int. J. Syst. Evol. Microbiol.">
        <title>Bacillus gobiensis sp. nov., isolated from a soil sample.</title>
        <authorList>
            <person name="Liu B."/>
            <person name="Liu G.H."/>
            <person name="Cetin S."/>
            <person name="Schumann P."/>
            <person name="Pan Z.Z."/>
            <person name="Chen Q.Q."/>
        </authorList>
    </citation>
    <scope>NUCLEOTIDE SEQUENCE [LARGE SCALE GENOMIC DNA]</scope>
    <source>
        <strain evidence="2 3">FJAT-4402</strain>
    </source>
</reference>
<feature type="transmembrane region" description="Helical" evidence="1">
    <location>
        <begin position="42"/>
        <end position="62"/>
    </location>
</feature>
<dbReference type="AlphaFoldDB" id="A0A0M4FI47"/>
<keyword evidence="1" id="KW-0812">Transmembrane</keyword>
<dbReference type="PATRIC" id="fig|1441095.3.peg.917"/>
<dbReference type="EMBL" id="CP012600">
    <property type="protein sequence ID" value="ALC80867.1"/>
    <property type="molecule type" value="Genomic_DNA"/>
</dbReference>
<organism evidence="2 3">
    <name type="scientific">Bacillus gobiensis</name>
    <dbReference type="NCBI Taxonomy" id="1441095"/>
    <lineage>
        <taxon>Bacteria</taxon>
        <taxon>Bacillati</taxon>
        <taxon>Bacillota</taxon>
        <taxon>Bacilli</taxon>
        <taxon>Bacillales</taxon>
        <taxon>Bacillaceae</taxon>
        <taxon>Bacillus</taxon>
    </lineage>
</organism>
<proteinExistence type="predicted"/>
<gene>
    <name evidence="2" type="ORF">AM592_04170</name>
</gene>
<feature type="transmembrane region" description="Helical" evidence="1">
    <location>
        <begin position="12"/>
        <end position="36"/>
    </location>
</feature>
<dbReference type="Proteomes" id="UP000067625">
    <property type="component" value="Chromosome"/>
</dbReference>
<reference evidence="3" key="1">
    <citation type="submission" date="2015-08" db="EMBL/GenBank/DDBJ databases">
        <title>Genome sequencing project for genomic taxonomy and phylogenomics of Bacillus-like bacteria.</title>
        <authorList>
            <person name="Liu B."/>
            <person name="Wang J."/>
            <person name="Zhu Y."/>
            <person name="Liu G."/>
            <person name="Chen Q."/>
            <person name="Chen Z."/>
            <person name="Lan J."/>
            <person name="Che J."/>
            <person name="Ge C."/>
            <person name="Shi H."/>
            <person name="Pan Z."/>
            <person name="Liu X."/>
        </authorList>
    </citation>
    <scope>NUCLEOTIDE SEQUENCE [LARGE SCALE GENOMIC DNA]</scope>
    <source>
        <strain evidence="3">FJAT-4402</strain>
    </source>
</reference>
<evidence type="ECO:0000313" key="2">
    <source>
        <dbReference type="EMBL" id="ALC80867.1"/>
    </source>
</evidence>